<dbReference type="Proteomes" id="UP000063308">
    <property type="component" value="Chromosome"/>
</dbReference>
<dbReference type="AlphaFoldDB" id="A0A0E4BPK7"/>
<gene>
    <name evidence="2" type="ORF">NK6_3612</name>
</gene>
<sequence>MVATKEVCSLSRLRGRAGVGVLQRWGCRNLRRISPRGESPHPPRAGRCFASPGARRPLPQAGEVQRGRG</sequence>
<dbReference type="EMBL" id="AP014685">
    <property type="protein sequence ID" value="BAR56788.1"/>
    <property type="molecule type" value="Genomic_DNA"/>
</dbReference>
<feature type="region of interest" description="Disordered" evidence="1">
    <location>
        <begin position="32"/>
        <end position="69"/>
    </location>
</feature>
<evidence type="ECO:0000256" key="1">
    <source>
        <dbReference type="SAM" id="MobiDB-lite"/>
    </source>
</evidence>
<reference evidence="2 3" key="1">
    <citation type="submission" date="2014-11" db="EMBL/GenBank/DDBJ databases">
        <title>Symbiosis island explosion on the genome of extra-slow-growing strains of soybean bradyrhizobia with massive insertion sequences.</title>
        <authorList>
            <person name="Iida T."/>
            <person name="Minamisawa K."/>
        </authorList>
    </citation>
    <scope>NUCLEOTIDE SEQUENCE [LARGE SCALE GENOMIC DNA]</scope>
    <source>
        <strain evidence="2 3">NK6</strain>
    </source>
</reference>
<proteinExistence type="predicted"/>
<accession>A0A0E4BPK7</accession>
<organism evidence="2 3">
    <name type="scientific">Bradyrhizobium diazoefficiens</name>
    <dbReference type="NCBI Taxonomy" id="1355477"/>
    <lineage>
        <taxon>Bacteria</taxon>
        <taxon>Pseudomonadati</taxon>
        <taxon>Pseudomonadota</taxon>
        <taxon>Alphaproteobacteria</taxon>
        <taxon>Hyphomicrobiales</taxon>
        <taxon>Nitrobacteraceae</taxon>
        <taxon>Bradyrhizobium</taxon>
    </lineage>
</organism>
<protein>
    <submittedName>
        <fullName evidence="2">Uncharacterized protein</fullName>
    </submittedName>
</protein>
<evidence type="ECO:0000313" key="3">
    <source>
        <dbReference type="Proteomes" id="UP000063308"/>
    </source>
</evidence>
<name>A0A0E4BPK7_9BRAD</name>
<evidence type="ECO:0000313" key="2">
    <source>
        <dbReference type="EMBL" id="BAR56788.1"/>
    </source>
</evidence>